<evidence type="ECO:0000256" key="1">
    <source>
        <dbReference type="ARBA" id="ARBA00001771"/>
    </source>
</evidence>
<evidence type="ECO:0000313" key="13">
    <source>
        <dbReference type="Proteomes" id="UP000242637"/>
    </source>
</evidence>
<feature type="binding site" evidence="11">
    <location>
        <position position="174"/>
    </location>
    <ligand>
        <name>ATP</name>
        <dbReference type="ChEBI" id="CHEBI:30616"/>
    </ligand>
</feature>
<feature type="binding site" evidence="11">
    <location>
        <position position="129"/>
    </location>
    <ligand>
        <name>ATP</name>
        <dbReference type="ChEBI" id="CHEBI:30616"/>
    </ligand>
</feature>
<comment type="pathway">
    <text evidence="3 11">Cofactor biosynthesis; thiamine diphosphate biosynthesis; 4-methyl-5-(2-phosphoethyl)-thiazole from 5-(2-hydroxyethyl)-4-methylthiazole: step 1/1.</text>
</comment>
<dbReference type="HAMAP" id="MF_00228">
    <property type="entry name" value="Thz_kinase"/>
    <property type="match status" value="1"/>
</dbReference>
<name>A0A239V2V2_9MICO</name>
<dbReference type="InterPro" id="IPR029056">
    <property type="entry name" value="Ribokinase-like"/>
</dbReference>
<dbReference type="GO" id="GO:0009228">
    <property type="term" value="P:thiamine biosynthetic process"/>
    <property type="evidence" value="ECO:0007669"/>
    <property type="project" value="UniProtKB-KW"/>
</dbReference>
<comment type="catalytic activity">
    <reaction evidence="1 11">
        <text>5-(2-hydroxyethyl)-4-methylthiazole + ATP = 4-methyl-5-(2-phosphooxyethyl)-thiazole + ADP + H(+)</text>
        <dbReference type="Rhea" id="RHEA:24212"/>
        <dbReference type="ChEBI" id="CHEBI:15378"/>
        <dbReference type="ChEBI" id="CHEBI:17957"/>
        <dbReference type="ChEBI" id="CHEBI:30616"/>
        <dbReference type="ChEBI" id="CHEBI:58296"/>
        <dbReference type="ChEBI" id="CHEBI:456216"/>
        <dbReference type="EC" id="2.7.1.50"/>
    </reaction>
</comment>
<keyword evidence="6 11" id="KW-0547">Nucleotide-binding</keyword>
<protein>
    <recommendedName>
        <fullName evidence="11">Hydroxyethylthiazole kinase</fullName>
        <ecNumber evidence="11">2.7.1.50</ecNumber>
    </recommendedName>
    <alternativeName>
        <fullName evidence="11">4-methyl-5-beta-hydroxyethylthiazole kinase</fullName>
        <shortName evidence="11">TH kinase</shortName>
        <shortName evidence="11">Thz kinase</shortName>
    </alternativeName>
</protein>
<dbReference type="PRINTS" id="PR01099">
    <property type="entry name" value="HYETHTZKNASE"/>
</dbReference>
<comment type="similarity">
    <text evidence="11">Belongs to the Thz kinase family.</text>
</comment>
<dbReference type="InterPro" id="IPR000417">
    <property type="entry name" value="Hyethyz_kinase"/>
</dbReference>
<dbReference type="PIRSF" id="PIRSF000513">
    <property type="entry name" value="Thz_kinase"/>
    <property type="match status" value="1"/>
</dbReference>
<dbReference type="Pfam" id="PF02110">
    <property type="entry name" value="HK"/>
    <property type="match status" value="1"/>
</dbReference>
<evidence type="ECO:0000256" key="2">
    <source>
        <dbReference type="ARBA" id="ARBA00001946"/>
    </source>
</evidence>
<dbReference type="EMBL" id="LT906453">
    <property type="protein sequence ID" value="SNV16219.1"/>
    <property type="molecule type" value="Genomic_DNA"/>
</dbReference>
<dbReference type="STRING" id="1121387.GCA_000429885_00744"/>
<evidence type="ECO:0000256" key="7">
    <source>
        <dbReference type="ARBA" id="ARBA00022777"/>
    </source>
</evidence>
<keyword evidence="9 11" id="KW-0460">Magnesium</keyword>
<dbReference type="GO" id="GO:0004417">
    <property type="term" value="F:hydroxyethylthiazole kinase activity"/>
    <property type="evidence" value="ECO:0007669"/>
    <property type="project" value="UniProtKB-UniRule"/>
</dbReference>
<accession>A0A239V2V2</accession>
<gene>
    <name evidence="11 12" type="primary">thiM</name>
    <name evidence="12" type="ORF">SAMEA4475696_00001</name>
</gene>
<sequence length="280" mass="28195">MITTLPAEPITPQHIATAHEALRANSPLVHYLTNIVVANTTANILLAAGAAPAVIDNPHEAAAFATIASGVLINLGTPYEETVTAMREAANGAHSAHTPWVLDPVAAGALPWRTNIARELATHSPSIIRGNASEIMGLTGGTGGRGVDSTAATDDAIEAAIGASRQYDTTIAISGATDIFITTTAEETAVVRGNNGVPMLARVIGTGCSLGALMAAYASVASPLLAAVAATTHLNIAGEIAAENSSGPGSFAVNLLDALDNITADHITSGANITTETIPA</sequence>
<keyword evidence="13" id="KW-1185">Reference proteome</keyword>
<organism evidence="12 13">
    <name type="scientific">Dermatophilus congolensis</name>
    <dbReference type="NCBI Taxonomy" id="1863"/>
    <lineage>
        <taxon>Bacteria</taxon>
        <taxon>Bacillati</taxon>
        <taxon>Actinomycetota</taxon>
        <taxon>Actinomycetes</taxon>
        <taxon>Micrococcales</taxon>
        <taxon>Dermatophilaceae</taxon>
        <taxon>Dermatophilus</taxon>
    </lineage>
</organism>
<evidence type="ECO:0000256" key="5">
    <source>
        <dbReference type="ARBA" id="ARBA00022723"/>
    </source>
</evidence>
<dbReference type="GO" id="GO:0009229">
    <property type="term" value="P:thiamine diphosphate biosynthetic process"/>
    <property type="evidence" value="ECO:0007669"/>
    <property type="project" value="UniProtKB-UniRule"/>
</dbReference>
<keyword evidence="7 11" id="KW-0418">Kinase</keyword>
<proteinExistence type="inferred from homology"/>
<dbReference type="GeneID" id="63458320"/>
<evidence type="ECO:0000256" key="6">
    <source>
        <dbReference type="ARBA" id="ARBA00022741"/>
    </source>
</evidence>
<dbReference type="NCBIfam" id="NF006830">
    <property type="entry name" value="PRK09355.1"/>
    <property type="match status" value="1"/>
</dbReference>
<comment type="caution">
    <text evidence="11">Lacks conserved residue(s) required for the propagation of feature annotation.</text>
</comment>
<dbReference type="GO" id="GO:0005524">
    <property type="term" value="F:ATP binding"/>
    <property type="evidence" value="ECO:0007669"/>
    <property type="project" value="UniProtKB-UniRule"/>
</dbReference>
<evidence type="ECO:0000313" key="12">
    <source>
        <dbReference type="EMBL" id="SNV16219.1"/>
    </source>
</evidence>
<evidence type="ECO:0000256" key="8">
    <source>
        <dbReference type="ARBA" id="ARBA00022840"/>
    </source>
</evidence>
<feature type="binding site" evidence="11">
    <location>
        <position position="205"/>
    </location>
    <ligand>
        <name>substrate</name>
    </ligand>
</feature>
<keyword evidence="4 11" id="KW-0808">Transferase</keyword>
<dbReference type="EC" id="2.7.1.50" evidence="11"/>
<evidence type="ECO:0000256" key="10">
    <source>
        <dbReference type="ARBA" id="ARBA00022977"/>
    </source>
</evidence>
<dbReference type="SUPFAM" id="SSF53613">
    <property type="entry name" value="Ribokinase-like"/>
    <property type="match status" value="1"/>
</dbReference>
<evidence type="ECO:0000256" key="11">
    <source>
        <dbReference type="HAMAP-Rule" id="MF_00228"/>
    </source>
</evidence>
<dbReference type="UniPathway" id="UPA00060">
    <property type="reaction ID" value="UER00139"/>
</dbReference>
<evidence type="ECO:0000256" key="9">
    <source>
        <dbReference type="ARBA" id="ARBA00022842"/>
    </source>
</evidence>
<comment type="function">
    <text evidence="11">Catalyzes the phosphorylation of the hydroxyl group of 4-methyl-5-beta-hydroxyethylthiazole (THZ).</text>
</comment>
<keyword evidence="5 11" id="KW-0479">Metal-binding</keyword>
<dbReference type="GO" id="GO:0000287">
    <property type="term" value="F:magnesium ion binding"/>
    <property type="evidence" value="ECO:0007669"/>
    <property type="project" value="UniProtKB-UniRule"/>
</dbReference>
<evidence type="ECO:0000256" key="3">
    <source>
        <dbReference type="ARBA" id="ARBA00004868"/>
    </source>
</evidence>
<dbReference type="Gene3D" id="3.40.1190.20">
    <property type="match status" value="1"/>
</dbReference>
<keyword evidence="10 11" id="KW-0784">Thiamine biosynthesis</keyword>
<dbReference type="AlphaFoldDB" id="A0A239V2V2"/>
<dbReference type="OrthoDB" id="8909021at2"/>
<keyword evidence="8 11" id="KW-0067">ATP-binding</keyword>
<comment type="cofactor">
    <cofactor evidence="2 11">
        <name>Mg(2+)</name>
        <dbReference type="ChEBI" id="CHEBI:18420"/>
    </cofactor>
</comment>
<dbReference type="KEGG" id="dco:SAMEA4475696_0001"/>
<reference evidence="12 13" key="1">
    <citation type="submission" date="2017-06" db="EMBL/GenBank/DDBJ databases">
        <authorList>
            <consortium name="Pathogen Informatics"/>
        </authorList>
    </citation>
    <scope>NUCLEOTIDE SEQUENCE [LARGE SCALE GENOMIC DNA]</scope>
    <source>
        <strain evidence="12 13">NCTC13039</strain>
    </source>
</reference>
<dbReference type="CDD" id="cd01170">
    <property type="entry name" value="THZ_kinase"/>
    <property type="match status" value="1"/>
</dbReference>
<dbReference type="RefSeq" id="WP_051277234.1">
    <property type="nucleotide sequence ID" value="NZ_JAAFNP010000001.1"/>
</dbReference>
<dbReference type="Proteomes" id="UP000242637">
    <property type="component" value="Chromosome 1"/>
</dbReference>
<evidence type="ECO:0000256" key="4">
    <source>
        <dbReference type="ARBA" id="ARBA00022679"/>
    </source>
</evidence>